<proteinExistence type="predicted"/>
<dbReference type="Proteomes" id="UP000831786">
    <property type="component" value="Chromosome"/>
</dbReference>
<accession>A0ABY4FJM9</accession>
<organism evidence="1 2">
    <name type="scientific">Leucobacter allii</name>
    <dbReference type="NCBI Taxonomy" id="2932247"/>
    <lineage>
        <taxon>Bacteria</taxon>
        <taxon>Bacillati</taxon>
        <taxon>Actinomycetota</taxon>
        <taxon>Actinomycetes</taxon>
        <taxon>Micrococcales</taxon>
        <taxon>Microbacteriaceae</taxon>
        <taxon>Leucobacter</taxon>
    </lineage>
</organism>
<evidence type="ECO:0000313" key="1">
    <source>
        <dbReference type="EMBL" id="UOQ56217.1"/>
    </source>
</evidence>
<dbReference type="RefSeq" id="WP_244689855.1">
    <property type="nucleotide sequence ID" value="NZ_CP095044.1"/>
</dbReference>
<dbReference type="InterPro" id="IPR019587">
    <property type="entry name" value="Polyketide_cyclase/dehydratase"/>
</dbReference>
<name>A0ABY4FJM9_9MICO</name>
<gene>
    <name evidence="1" type="ORF">MUN78_11005</name>
</gene>
<dbReference type="Gene3D" id="3.30.530.20">
    <property type="match status" value="1"/>
</dbReference>
<dbReference type="EMBL" id="CP095045">
    <property type="protein sequence ID" value="UOQ56217.1"/>
    <property type="molecule type" value="Genomic_DNA"/>
</dbReference>
<dbReference type="InterPro" id="IPR023393">
    <property type="entry name" value="START-like_dom_sf"/>
</dbReference>
<protein>
    <submittedName>
        <fullName evidence="1">SRPBCC family protein</fullName>
    </submittedName>
</protein>
<dbReference type="SUPFAM" id="SSF55961">
    <property type="entry name" value="Bet v1-like"/>
    <property type="match status" value="1"/>
</dbReference>
<dbReference type="CDD" id="cd07820">
    <property type="entry name" value="SRPBCC_3"/>
    <property type="match status" value="1"/>
</dbReference>
<keyword evidence="2" id="KW-1185">Reference proteome</keyword>
<dbReference type="Pfam" id="PF10604">
    <property type="entry name" value="Polyketide_cyc2"/>
    <property type="match status" value="1"/>
</dbReference>
<sequence length="161" mass="18339">MAGFMLETRIDAPARECFALSLSIDAHTGSMARSGERAVAGVTTGEIGPGESVTWRARHFGIRFRMTSAITAYDPPRRFVDEQLSGPFRRWWHEHEFVEDGAGTRMIDRIEFEAPFGPLGRIAERLLLVRYMERLIVQRNDWLAHRLESGRGPAVDRNDRP</sequence>
<evidence type="ECO:0000313" key="2">
    <source>
        <dbReference type="Proteomes" id="UP000831786"/>
    </source>
</evidence>
<reference evidence="1 2" key="1">
    <citation type="submission" date="2022-04" db="EMBL/GenBank/DDBJ databases">
        <title>Leucobacter sp. isolated from rhizosphere of garlic.</title>
        <authorList>
            <person name="Won M."/>
            <person name="Lee C.-M."/>
            <person name="Woen H.-Y."/>
            <person name="Kwon S.-W."/>
        </authorList>
    </citation>
    <scope>NUCLEOTIDE SEQUENCE [LARGE SCALE GENOMIC DNA]</scope>
    <source>
        <strain evidence="1 2">H21R-40</strain>
    </source>
</reference>